<dbReference type="AlphaFoldDB" id="A0AA49GSF0"/>
<sequence length="139" mass="16090">MLSQLVYVSSRSEFCTDQEIQKILASCQKNNKDKDITGVLLYSLTHFVQYLEGEYSEIIHLYDKIKEDQRHKKAVMISNGPISGRVFPSWQMGAKKFDNYAIDYQSDMNGHEQETFRNILAGKNSNNAHTIAIMKKFFK</sequence>
<protein>
    <submittedName>
        <fullName evidence="2">BLUF domain-containing protein</fullName>
    </submittedName>
</protein>
<dbReference type="Pfam" id="PF04940">
    <property type="entry name" value="BLUF"/>
    <property type="match status" value="1"/>
</dbReference>
<dbReference type="GO" id="GO:0009882">
    <property type="term" value="F:blue light photoreceptor activity"/>
    <property type="evidence" value="ECO:0007669"/>
    <property type="project" value="InterPro"/>
</dbReference>
<reference evidence="2" key="1">
    <citation type="journal article" date="2023" name="Comput. Struct. Biotechnol. J.">
        <title>Discovery of a novel marine Bacteroidetes with a rich repertoire of carbohydrate-active enzymes.</title>
        <authorList>
            <person name="Chen B."/>
            <person name="Liu G."/>
            <person name="Chen Q."/>
            <person name="Wang H."/>
            <person name="Liu L."/>
            <person name="Tang K."/>
        </authorList>
    </citation>
    <scope>NUCLEOTIDE SEQUENCE</scope>
    <source>
        <strain evidence="2">TK19036</strain>
    </source>
</reference>
<dbReference type="InterPro" id="IPR036046">
    <property type="entry name" value="Acylphosphatase-like_dom_sf"/>
</dbReference>
<feature type="domain" description="BLUF" evidence="1">
    <location>
        <begin position="2"/>
        <end position="93"/>
    </location>
</feature>
<dbReference type="SMART" id="SM01034">
    <property type="entry name" value="BLUF"/>
    <property type="match status" value="1"/>
</dbReference>
<dbReference type="InterPro" id="IPR007024">
    <property type="entry name" value="BLUF_domain"/>
</dbReference>
<dbReference type="EMBL" id="CP120682">
    <property type="protein sequence ID" value="WKN37531.1"/>
    <property type="molecule type" value="Genomic_DNA"/>
</dbReference>
<organism evidence="2">
    <name type="scientific">Roseihalotalea indica</name>
    <dbReference type="NCBI Taxonomy" id="2867963"/>
    <lineage>
        <taxon>Bacteria</taxon>
        <taxon>Pseudomonadati</taxon>
        <taxon>Bacteroidota</taxon>
        <taxon>Cytophagia</taxon>
        <taxon>Cytophagales</taxon>
        <taxon>Catalimonadaceae</taxon>
        <taxon>Roseihalotalea</taxon>
    </lineage>
</organism>
<reference evidence="2" key="2">
    <citation type="journal article" date="2024" name="Antonie Van Leeuwenhoek">
        <title>Roseihalotalea indica gen. nov., sp. nov., a halophilic Bacteroidetes from mesopelagic Southwest Indian Ocean with higher carbohydrate metabolic potential.</title>
        <authorList>
            <person name="Chen B."/>
            <person name="Zhang M."/>
            <person name="Lin D."/>
            <person name="Ye J."/>
            <person name="Tang K."/>
        </authorList>
    </citation>
    <scope>NUCLEOTIDE SEQUENCE</scope>
    <source>
        <strain evidence="2">TK19036</strain>
    </source>
</reference>
<accession>A0AA49GSF0</accession>
<evidence type="ECO:0000313" key="2">
    <source>
        <dbReference type="EMBL" id="WKN37531.1"/>
    </source>
</evidence>
<dbReference type="Gene3D" id="3.30.70.100">
    <property type="match status" value="1"/>
</dbReference>
<evidence type="ECO:0000259" key="1">
    <source>
        <dbReference type="PROSITE" id="PS50925"/>
    </source>
</evidence>
<proteinExistence type="predicted"/>
<dbReference type="PROSITE" id="PS50925">
    <property type="entry name" value="BLUF"/>
    <property type="match status" value="1"/>
</dbReference>
<name>A0AA49GSF0_9BACT</name>
<dbReference type="GO" id="GO:0071949">
    <property type="term" value="F:FAD binding"/>
    <property type="evidence" value="ECO:0007669"/>
    <property type="project" value="InterPro"/>
</dbReference>
<gene>
    <name evidence="2" type="ORF">K4G66_02255</name>
</gene>
<dbReference type="SUPFAM" id="SSF54975">
    <property type="entry name" value="Acylphosphatase/BLUF domain-like"/>
    <property type="match status" value="1"/>
</dbReference>